<proteinExistence type="inferred from homology"/>
<name>A0A9C9ENG2_UNCW3</name>
<dbReference type="GO" id="GO:0005737">
    <property type="term" value="C:cytoplasm"/>
    <property type="evidence" value="ECO:0007669"/>
    <property type="project" value="UniProtKB-SubCell"/>
</dbReference>
<sequence length="138" mass="15515">MMNIEEIKEILPHRPPFLFVDEVIEIADKRIVAKRHIRPDEFFFAGHFPQEPIMPGVLIVEALAQTAGVMLLRKYKGAIPLFMGIDKARFRRIVKPGDTLLMEAEVIHDRGKVVKISGRAKVGDETVCEAVILAGIKT</sequence>
<comment type="caution">
    <text evidence="9">The sequence shown here is derived from an EMBL/GenBank/DDBJ whole genome shotgun (WGS) entry which is preliminary data.</text>
</comment>
<dbReference type="FunFam" id="3.10.129.10:FF:000001">
    <property type="entry name" value="3-hydroxyacyl-[acyl-carrier-protein] dehydratase FabZ"/>
    <property type="match status" value="1"/>
</dbReference>
<keyword evidence="2 8" id="KW-0963">Cytoplasm</keyword>
<dbReference type="AlphaFoldDB" id="A0A9C9ENG2"/>
<dbReference type="InterPro" id="IPR013114">
    <property type="entry name" value="FabA_FabZ"/>
</dbReference>
<comment type="subcellular location">
    <subcellularLocation>
        <location evidence="1 8">Cytoplasm</location>
    </subcellularLocation>
</comment>
<comment type="similarity">
    <text evidence="8">Belongs to the thioester dehydratase family. FabZ subfamily.</text>
</comment>
<evidence type="ECO:0000256" key="8">
    <source>
        <dbReference type="HAMAP-Rule" id="MF_00406"/>
    </source>
</evidence>
<dbReference type="PANTHER" id="PTHR30272:SF1">
    <property type="entry name" value="3-HYDROXYACYL-[ACYL-CARRIER-PROTEIN] DEHYDRATASE"/>
    <property type="match status" value="1"/>
</dbReference>
<dbReference type="EMBL" id="DRIG01000085">
    <property type="protein sequence ID" value="HEC79052.1"/>
    <property type="molecule type" value="Genomic_DNA"/>
</dbReference>
<dbReference type="Proteomes" id="UP000885826">
    <property type="component" value="Unassembled WGS sequence"/>
</dbReference>
<gene>
    <name evidence="8 9" type="primary">fabZ</name>
    <name evidence="9" type="ORF">ENI34_07935</name>
</gene>
<comment type="catalytic activity">
    <reaction evidence="8">
        <text>a (3R)-hydroxyacyl-[ACP] = a (2E)-enoyl-[ACP] + H2O</text>
        <dbReference type="Rhea" id="RHEA:13097"/>
        <dbReference type="Rhea" id="RHEA-COMP:9925"/>
        <dbReference type="Rhea" id="RHEA-COMP:9945"/>
        <dbReference type="ChEBI" id="CHEBI:15377"/>
        <dbReference type="ChEBI" id="CHEBI:78784"/>
        <dbReference type="ChEBI" id="CHEBI:78827"/>
        <dbReference type="EC" id="4.2.1.59"/>
    </reaction>
</comment>
<dbReference type="NCBIfam" id="TIGR01750">
    <property type="entry name" value="fabZ"/>
    <property type="match status" value="1"/>
</dbReference>
<keyword evidence="3 8" id="KW-0444">Lipid biosynthesis</keyword>
<dbReference type="InterPro" id="IPR029069">
    <property type="entry name" value="HotDog_dom_sf"/>
</dbReference>
<evidence type="ECO:0000313" key="10">
    <source>
        <dbReference type="Proteomes" id="UP000885826"/>
    </source>
</evidence>
<dbReference type="Gene3D" id="3.10.129.10">
    <property type="entry name" value="Hotdog Thioesterase"/>
    <property type="match status" value="1"/>
</dbReference>
<dbReference type="NCBIfam" id="NF000582">
    <property type="entry name" value="PRK00006.1"/>
    <property type="match status" value="1"/>
</dbReference>
<dbReference type="HAMAP" id="MF_00406">
    <property type="entry name" value="FabZ"/>
    <property type="match status" value="1"/>
</dbReference>
<evidence type="ECO:0000256" key="5">
    <source>
        <dbReference type="ARBA" id="ARBA00023098"/>
    </source>
</evidence>
<evidence type="ECO:0000256" key="6">
    <source>
        <dbReference type="ARBA" id="ARBA00023239"/>
    </source>
</evidence>
<dbReference type="GO" id="GO:0009245">
    <property type="term" value="P:lipid A biosynthetic process"/>
    <property type="evidence" value="ECO:0007669"/>
    <property type="project" value="UniProtKB-UniRule"/>
</dbReference>
<dbReference type="CDD" id="cd01288">
    <property type="entry name" value="FabZ"/>
    <property type="match status" value="1"/>
</dbReference>
<dbReference type="SUPFAM" id="SSF54637">
    <property type="entry name" value="Thioesterase/thiol ester dehydrase-isomerase"/>
    <property type="match status" value="1"/>
</dbReference>
<accession>A0A9C9ENG2</accession>
<dbReference type="Pfam" id="PF07977">
    <property type="entry name" value="FabA"/>
    <property type="match status" value="1"/>
</dbReference>
<comment type="function">
    <text evidence="7 8">Involved in unsaturated fatty acids biosynthesis. Catalyzes the dehydration of short chain beta-hydroxyacyl-ACPs and long chain saturated and unsaturated beta-hydroxyacyl-ACPs.</text>
</comment>
<reference evidence="9" key="1">
    <citation type="journal article" date="2020" name="mSystems">
        <title>Genome- and Community-Level Interaction Insights into Carbon Utilization and Element Cycling Functions of Hydrothermarchaeota in Hydrothermal Sediment.</title>
        <authorList>
            <person name="Zhou Z."/>
            <person name="Liu Y."/>
            <person name="Xu W."/>
            <person name="Pan J."/>
            <person name="Luo Z.H."/>
            <person name="Li M."/>
        </authorList>
    </citation>
    <scope>NUCLEOTIDE SEQUENCE</scope>
    <source>
        <strain evidence="9">HyVt-388</strain>
    </source>
</reference>
<dbReference type="PANTHER" id="PTHR30272">
    <property type="entry name" value="3-HYDROXYACYL-[ACYL-CARRIER-PROTEIN] DEHYDRATASE"/>
    <property type="match status" value="1"/>
</dbReference>
<evidence type="ECO:0000313" key="9">
    <source>
        <dbReference type="EMBL" id="HEC79052.1"/>
    </source>
</evidence>
<evidence type="ECO:0000256" key="1">
    <source>
        <dbReference type="ARBA" id="ARBA00004496"/>
    </source>
</evidence>
<dbReference type="InterPro" id="IPR010084">
    <property type="entry name" value="FabZ"/>
</dbReference>
<evidence type="ECO:0000256" key="2">
    <source>
        <dbReference type="ARBA" id="ARBA00022490"/>
    </source>
</evidence>
<keyword evidence="4 8" id="KW-0441">Lipid A biosynthesis</keyword>
<feature type="active site" evidence="8">
    <location>
        <position position="47"/>
    </location>
</feature>
<keyword evidence="5 8" id="KW-0443">Lipid metabolism</keyword>
<keyword evidence="6 8" id="KW-0456">Lyase</keyword>
<dbReference type="GO" id="GO:0006633">
    <property type="term" value="P:fatty acid biosynthetic process"/>
    <property type="evidence" value="ECO:0007669"/>
    <property type="project" value="UniProtKB-UniRule"/>
</dbReference>
<evidence type="ECO:0000256" key="7">
    <source>
        <dbReference type="ARBA" id="ARBA00025049"/>
    </source>
</evidence>
<evidence type="ECO:0000256" key="4">
    <source>
        <dbReference type="ARBA" id="ARBA00022556"/>
    </source>
</evidence>
<dbReference type="GO" id="GO:0016020">
    <property type="term" value="C:membrane"/>
    <property type="evidence" value="ECO:0007669"/>
    <property type="project" value="GOC"/>
</dbReference>
<dbReference type="EC" id="4.2.1.59" evidence="8"/>
<evidence type="ECO:0000256" key="3">
    <source>
        <dbReference type="ARBA" id="ARBA00022516"/>
    </source>
</evidence>
<dbReference type="GO" id="GO:0019171">
    <property type="term" value="F:(3R)-hydroxyacyl-[acyl-carrier-protein] dehydratase activity"/>
    <property type="evidence" value="ECO:0007669"/>
    <property type="project" value="UniProtKB-EC"/>
</dbReference>
<organism evidence="9 10">
    <name type="scientific">candidate division WOR-3 bacterium</name>
    <dbReference type="NCBI Taxonomy" id="2052148"/>
    <lineage>
        <taxon>Bacteria</taxon>
        <taxon>Bacteria division WOR-3</taxon>
    </lineage>
</organism>
<protein>
    <recommendedName>
        <fullName evidence="8">3-hydroxyacyl-[acyl-carrier-protein] dehydratase FabZ</fullName>
        <ecNumber evidence="8">4.2.1.59</ecNumber>
    </recommendedName>
    <alternativeName>
        <fullName evidence="8">(3R)-hydroxymyristoyl-[acyl-carrier-protein] dehydratase</fullName>
        <shortName evidence="8">(3R)-hydroxymyristoyl-ACP dehydrase</shortName>
    </alternativeName>
    <alternativeName>
        <fullName evidence="8">Beta-hydroxyacyl-ACP dehydratase</fullName>
    </alternativeName>
</protein>